<keyword evidence="2" id="KW-1185">Reference proteome</keyword>
<name>A0A2T0UBI8_9SPHI</name>
<reference evidence="1 2" key="1">
    <citation type="submission" date="2018-03" db="EMBL/GenBank/DDBJ databases">
        <title>Genomic Encyclopedia of Type Strains, Phase III (KMG-III): the genomes of soil and plant-associated and newly described type strains.</title>
        <authorList>
            <person name="Whitman W."/>
        </authorList>
    </citation>
    <scope>NUCLEOTIDE SEQUENCE [LARGE SCALE GENOMIC DNA]</scope>
    <source>
        <strain evidence="1 2">CGMCC 1.9313</strain>
    </source>
</reference>
<sequence length="88" mass="9794">MENDELKTKEFGITIEISCDPDIDSPFQGYDIAPLQGQTYQVRRGGKEVGKLRLSGQDSWEWTEGSLSQECADAIGKAVNAHNRRYSG</sequence>
<dbReference type="RefSeq" id="WP_106290394.1">
    <property type="nucleotide sequence ID" value="NZ_PVTH01000001.1"/>
</dbReference>
<evidence type="ECO:0000313" key="1">
    <source>
        <dbReference type="EMBL" id="PRY55177.1"/>
    </source>
</evidence>
<protein>
    <submittedName>
        <fullName evidence="1">Uncharacterized protein</fullName>
    </submittedName>
</protein>
<dbReference type="Proteomes" id="UP000238034">
    <property type="component" value="Unassembled WGS sequence"/>
</dbReference>
<dbReference type="EMBL" id="PVTH01000001">
    <property type="protein sequence ID" value="PRY55177.1"/>
    <property type="molecule type" value="Genomic_DNA"/>
</dbReference>
<gene>
    <name evidence="1" type="ORF">B0I27_101145</name>
</gene>
<comment type="caution">
    <text evidence="1">The sequence shown here is derived from an EMBL/GenBank/DDBJ whole genome shotgun (WGS) entry which is preliminary data.</text>
</comment>
<organism evidence="1 2">
    <name type="scientific">Arcticibacter pallidicorallinus</name>
    <dbReference type="NCBI Taxonomy" id="1259464"/>
    <lineage>
        <taxon>Bacteria</taxon>
        <taxon>Pseudomonadati</taxon>
        <taxon>Bacteroidota</taxon>
        <taxon>Sphingobacteriia</taxon>
        <taxon>Sphingobacteriales</taxon>
        <taxon>Sphingobacteriaceae</taxon>
        <taxon>Arcticibacter</taxon>
    </lineage>
</organism>
<evidence type="ECO:0000313" key="2">
    <source>
        <dbReference type="Proteomes" id="UP000238034"/>
    </source>
</evidence>
<accession>A0A2T0UBI8</accession>
<proteinExistence type="predicted"/>
<dbReference type="AlphaFoldDB" id="A0A2T0UBI8"/>